<feature type="signal peptide" evidence="2">
    <location>
        <begin position="1"/>
        <end position="20"/>
    </location>
</feature>
<feature type="domain" description="CPAF-like PDZ" evidence="3">
    <location>
        <begin position="167"/>
        <end position="291"/>
    </location>
</feature>
<dbReference type="Pfam" id="PF23658">
    <property type="entry name" value="PDZ_CPAF_rel"/>
    <property type="match status" value="1"/>
</dbReference>
<evidence type="ECO:0000259" key="3">
    <source>
        <dbReference type="Pfam" id="PF23658"/>
    </source>
</evidence>
<name>A0A2C5ZDM1_9HYPO</name>
<proteinExistence type="predicted"/>
<reference evidence="4 5" key="1">
    <citation type="submission" date="2017-06" db="EMBL/GenBank/DDBJ databases">
        <title>Ant-infecting Ophiocordyceps genomes reveal a high diversity of potential behavioral manipulation genes and a possible major role for enterotoxins.</title>
        <authorList>
            <person name="De Bekker C."/>
            <person name="Evans H.C."/>
            <person name="Brachmann A."/>
            <person name="Hughes D.P."/>
        </authorList>
    </citation>
    <scope>NUCLEOTIDE SEQUENCE [LARGE SCALE GENOMIC DNA]</scope>
    <source>
        <strain evidence="4 5">1348a</strain>
    </source>
</reference>
<protein>
    <recommendedName>
        <fullName evidence="3">CPAF-like PDZ domain-containing protein</fullName>
    </recommendedName>
</protein>
<dbReference type="InterPro" id="IPR056186">
    <property type="entry name" value="PDZ_CPAF-rel"/>
</dbReference>
<dbReference type="EMBL" id="NJEU01000168">
    <property type="protein sequence ID" value="PHH79995.1"/>
    <property type="molecule type" value="Genomic_DNA"/>
</dbReference>
<comment type="caution">
    <text evidence="4">The sequence shown here is derived from an EMBL/GenBank/DDBJ whole genome shotgun (WGS) entry which is preliminary data.</text>
</comment>
<feature type="region of interest" description="Disordered" evidence="1">
    <location>
        <begin position="20"/>
        <end position="40"/>
    </location>
</feature>
<evidence type="ECO:0000256" key="2">
    <source>
        <dbReference type="SAM" id="SignalP"/>
    </source>
</evidence>
<dbReference type="InterPro" id="IPR052766">
    <property type="entry name" value="S41A_metabolite_peptidase"/>
</dbReference>
<evidence type="ECO:0000313" key="5">
    <source>
        <dbReference type="Proteomes" id="UP000224854"/>
    </source>
</evidence>
<gene>
    <name evidence="4" type="ORF">CDD82_2041</name>
</gene>
<organism evidence="4 5">
    <name type="scientific">Ophiocordyceps australis</name>
    <dbReference type="NCBI Taxonomy" id="1399860"/>
    <lineage>
        <taxon>Eukaryota</taxon>
        <taxon>Fungi</taxon>
        <taxon>Dikarya</taxon>
        <taxon>Ascomycota</taxon>
        <taxon>Pezizomycotina</taxon>
        <taxon>Sordariomycetes</taxon>
        <taxon>Hypocreomycetidae</taxon>
        <taxon>Hypocreales</taxon>
        <taxon>Ophiocordycipitaceae</taxon>
        <taxon>Ophiocordyceps</taxon>
    </lineage>
</organism>
<feature type="chain" id="PRO_5013061568" description="CPAF-like PDZ domain-containing protein" evidence="2">
    <location>
        <begin position="21"/>
        <end position="319"/>
    </location>
</feature>
<feature type="region of interest" description="Disordered" evidence="1">
    <location>
        <begin position="52"/>
        <end position="72"/>
    </location>
</feature>
<accession>A0A2C5ZDM1</accession>
<dbReference type="AlphaFoldDB" id="A0A2C5ZDM1"/>
<feature type="compositionally biased region" description="Polar residues" evidence="1">
    <location>
        <begin position="25"/>
        <end position="40"/>
    </location>
</feature>
<evidence type="ECO:0000313" key="4">
    <source>
        <dbReference type="EMBL" id="PHH79995.1"/>
    </source>
</evidence>
<dbReference type="Proteomes" id="UP000224854">
    <property type="component" value="Unassembled WGS sequence"/>
</dbReference>
<evidence type="ECO:0000256" key="1">
    <source>
        <dbReference type="SAM" id="MobiDB-lite"/>
    </source>
</evidence>
<sequence length="319" mass="34625">MRLVTSLLLTLASLASAAQGEKPSQDSGAGNGQSTDVCGTISRQLQAEMGSSWKKMTRKDMPKEPPRVPGQPVQDCLQSLPYKPQLGQEFAVEFSKYLQFQSTLETLQNPPKTYASEATDILGGLAEMGKKNYKTQNDFDVDLVSLVSSAHDGHFDVSPCSLSLFSFERDHGGIVSVSRDGRSLPELYTFDDAAQLAKGNGNAAVSPITKINGQDPNDVLQNIAKFSSSQDPDARYNAVFRSSYWLVGESNPPNGTFIDNGGLWPGVNSTTLAFSNGSTAEVPTMAVLREPDFLNTGSAEEAFEAFCRPPKRNQRRNKK</sequence>
<dbReference type="PANTHER" id="PTHR37049:SF4">
    <property type="entry name" value="RHODANESE DOMAIN-CONTAINING PROTEIN"/>
    <property type="match status" value="1"/>
</dbReference>
<keyword evidence="2" id="KW-0732">Signal</keyword>
<keyword evidence="5" id="KW-1185">Reference proteome</keyword>
<dbReference type="OrthoDB" id="27214at2759"/>
<dbReference type="PANTHER" id="PTHR37049">
    <property type="entry name" value="PEPTIDASE S41 FAMILY PROTEIN"/>
    <property type="match status" value="1"/>
</dbReference>